<dbReference type="Proteomes" id="UP000290572">
    <property type="component" value="Unassembled WGS sequence"/>
</dbReference>
<gene>
    <name evidence="1" type="ORF">ROHU_026072</name>
</gene>
<dbReference type="EMBL" id="QBIY01012702">
    <property type="protein sequence ID" value="RXN18779.1"/>
    <property type="molecule type" value="Genomic_DNA"/>
</dbReference>
<evidence type="ECO:0000313" key="2">
    <source>
        <dbReference type="Proteomes" id="UP000290572"/>
    </source>
</evidence>
<keyword evidence="2" id="KW-1185">Reference proteome</keyword>
<dbReference type="PANTHER" id="PTHR47331:SF5">
    <property type="entry name" value="RIBONUCLEASE H"/>
    <property type="match status" value="1"/>
</dbReference>
<name>A0A498MCE9_LABRO</name>
<dbReference type="AlphaFoldDB" id="A0A498MCE9"/>
<dbReference type="PANTHER" id="PTHR47331">
    <property type="entry name" value="PHD-TYPE DOMAIN-CONTAINING PROTEIN"/>
    <property type="match status" value="1"/>
</dbReference>
<reference evidence="1 2" key="1">
    <citation type="submission" date="2018-03" db="EMBL/GenBank/DDBJ databases">
        <title>Draft genome sequence of Rohu Carp (Labeo rohita).</title>
        <authorList>
            <person name="Das P."/>
            <person name="Kushwaha B."/>
            <person name="Joshi C.G."/>
            <person name="Kumar D."/>
            <person name="Nagpure N.S."/>
            <person name="Sahoo L."/>
            <person name="Das S.P."/>
            <person name="Bit A."/>
            <person name="Patnaik S."/>
            <person name="Meher P.K."/>
            <person name="Jayasankar P."/>
            <person name="Koringa P.G."/>
            <person name="Patel N.V."/>
            <person name="Hinsu A.T."/>
            <person name="Kumar R."/>
            <person name="Pandey M."/>
            <person name="Agarwal S."/>
            <person name="Srivastava S."/>
            <person name="Singh M."/>
            <person name="Iquebal M.A."/>
            <person name="Jaiswal S."/>
            <person name="Angadi U.B."/>
            <person name="Kumar N."/>
            <person name="Raza M."/>
            <person name="Shah T.M."/>
            <person name="Rai A."/>
            <person name="Jena J.K."/>
        </authorList>
    </citation>
    <scope>NUCLEOTIDE SEQUENCE [LARGE SCALE GENOMIC DNA]</scope>
    <source>
        <strain evidence="1">DASCIFA01</strain>
        <tissue evidence="1">Testis</tissue>
    </source>
</reference>
<organism evidence="1 2">
    <name type="scientific">Labeo rohita</name>
    <name type="common">Indian major carp</name>
    <name type="synonym">Cyprinus rohita</name>
    <dbReference type="NCBI Taxonomy" id="84645"/>
    <lineage>
        <taxon>Eukaryota</taxon>
        <taxon>Metazoa</taxon>
        <taxon>Chordata</taxon>
        <taxon>Craniata</taxon>
        <taxon>Vertebrata</taxon>
        <taxon>Euteleostomi</taxon>
        <taxon>Actinopterygii</taxon>
        <taxon>Neopterygii</taxon>
        <taxon>Teleostei</taxon>
        <taxon>Ostariophysi</taxon>
        <taxon>Cypriniformes</taxon>
        <taxon>Cyprinidae</taxon>
        <taxon>Labeoninae</taxon>
        <taxon>Labeonini</taxon>
        <taxon>Labeo</taxon>
    </lineage>
</organism>
<evidence type="ECO:0000313" key="1">
    <source>
        <dbReference type="EMBL" id="RXN18779.1"/>
    </source>
</evidence>
<sequence length="145" mass="16467">MHDVNARSKAEQPKAECCLESPSTDVLYLDRPSFHSRVLLKVVRVLLRNRDKTLDTYAILDDGSERTMLLPEAVEKLGLHKKPEDLALRTIRQEVQTLKGATVSFKISSPTNPKRIFRIAEAFTSQRLGLADHSYPIANLKRRTI</sequence>
<comment type="caution">
    <text evidence="1">The sequence shown here is derived from an EMBL/GenBank/DDBJ whole genome shotgun (WGS) entry which is preliminary data.</text>
</comment>
<protein>
    <submittedName>
        <fullName evidence="1">Uncharacterized protein</fullName>
    </submittedName>
</protein>
<proteinExistence type="predicted"/>
<accession>A0A498MCE9</accession>